<reference evidence="1 2" key="2">
    <citation type="submission" date="2024-06" db="EMBL/GenBank/DDBJ databases">
        <title>Thioclava kandeliae sp. nov. from a rhizosphere soil sample of Kandelia candel in a mangrove.</title>
        <authorList>
            <person name="Mu T."/>
        </authorList>
    </citation>
    <scope>NUCLEOTIDE SEQUENCE [LARGE SCALE GENOMIC DNA]</scope>
    <source>
        <strain evidence="1 2">CPCC 100088</strain>
    </source>
</reference>
<proteinExistence type="predicted"/>
<comment type="caution">
    <text evidence="1">The sequence shown here is derived from an EMBL/GenBank/DDBJ whole genome shotgun (WGS) entry which is preliminary data.</text>
</comment>
<evidence type="ECO:0000313" key="2">
    <source>
        <dbReference type="Proteomes" id="UP001438953"/>
    </source>
</evidence>
<accession>A0ABV1SLJ7</accession>
<keyword evidence="2" id="KW-1185">Reference proteome</keyword>
<dbReference type="RefSeq" id="WP_350939099.1">
    <property type="nucleotide sequence ID" value="NZ_JAYWLC010000029.1"/>
</dbReference>
<protein>
    <recommendedName>
        <fullName evidence="3">Glycosyltransferase family 1 protein</fullName>
    </recommendedName>
</protein>
<organism evidence="1 2">
    <name type="scientific">Thioclava kandeliae</name>
    <dbReference type="NCBI Taxonomy" id="3070818"/>
    <lineage>
        <taxon>Bacteria</taxon>
        <taxon>Pseudomonadati</taxon>
        <taxon>Pseudomonadota</taxon>
        <taxon>Alphaproteobacteria</taxon>
        <taxon>Rhodobacterales</taxon>
        <taxon>Paracoccaceae</taxon>
        <taxon>Thioclava</taxon>
    </lineage>
</organism>
<evidence type="ECO:0008006" key="3">
    <source>
        <dbReference type="Google" id="ProtNLM"/>
    </source>
</evidence>
<gene>
    <name evidence="1" type="ORF">VSX56_18675</name>
</gene>
<dbReference type="Proteomes" id="UP001438953">
    <property type="component" value="Unassembled WGS sequence"/>
</dbReference>
<reference evidence="1 2" key="1">
    <citation type="submission" date="2024-01" db="EMBL/GenBank/DDBJ databases">
        <authorList>
            <person name="Deng Y."/>
            <person name="Su J."/>
        </authorList>
    </citation>
    <scope>NUCLEOTIDE SEQUENCE [LARGE SCALE GENOMIC DNA]</scope>
    <source>
        <strain evidence="1 2">CPCC 100088</strain>
    </source>
</reference>
<sequence>MSNQSPANIVDLRWNPKDAMGWAPIAHMIGLLAHYIGQPPSEVGWRDPSRLKRFMWSHILKSKRGQEGIALHMLYQPGLMAGLLNDPGFRKPVRKRVVWIVDSFHTDEVMQGLLRHFDHIVIMQGYERPFYERFLPGRVSVLPWGCDALGLGSAERGRPYDLLRVGRQPPEWENDETTAQSLLEGGLSFHGRPPDVGYKGLQEYYRRAKYVLAFSNQAAPSSYTHRSKEYYTGRWTDALASGAVVAGIPPRSDRGVEDLLWDEALLDLGSISREEGLNRLKEAWADWRYETAQINYRNALARLDWRWRFKKLFDELELHSPCLEEDLNYIRTVISQKL</sequence>
<dbReference type="EMBL" id="JAYWLC010000029">
    <property type="protein sequence ID" value="MER5173787.1"/>
    <property type="molecule type" value="Genomic_DNA"/>
</dbReference>
<evidence type="ECO:0000313" key="1">
    <source>
        <dbReference type="EMBL" id="MER5173787.1"/>
    </source>
</evidence>
<name>A0ABV1SLJ7_9RHOB</name>